<dbReference type="InterPro" id="IPR013830">
    <property type="entry name" value="SGNH_hydro"/>
</dbReference>
<keyword evidence="2" id="KW-0378">Hydrolase</keyword>
<dbReference type="Proteomes" id="UP000429211">
    <property type="component" value="Unassembled WGS sequence"/>
</dbReference>
<accession>A0A1V8Q3W3</accession>
<dbReference type="Gene3D" id="3.40.50.1110">
    <property type="entry name" value="SGNH hydrolase"/>
    <property type="match status" value="1"/>
</dbReference>
<feature type="domain" description="SGNH hydrolase-type esterase" evidence="1">
    <location>
        <begin position="45"/>
        <end position="217"/>
    </location>
</feature>
<dbReference type="OMA" id="NDIMANR"/>
<proteinExistence type="predicted"/>
<dbReference type="GeneID" id="31606313"/>
<name>A0A1V8Q3W3_9BIFI</name>
<dbReference type="GO" id="GO:0004622">
    <property type="term" value="F:phosphatidylcholine lysophospholipase activity"/>
    <property type="evidence" value="ECO:0007669"/>
    <property type="project" value="TreeGrafter"/>
</dbReference>
<comment type="caution">
    <text evidence="2">The sequence shown here is derived from an EMBL/GenBank/DDBJ whole genome shotgun (WGS) entry which is preliminary data.</text>
</comment>
<dbReference type="EMBL" id="WDPD01000002">
    <property type="protein sequence ID" value="KAB7461905.1"/>
    <property type="molecule type" value="Genomic_DNA"/>
</dbReference>
<evidence type="ECO:0000259" key="1">
    <source>
        <dbReference type="Pfam" id="PF13472"/>
    </source>
</evidence>
<protein>
    <submittedName>
        <fullName evidence="2">SGNH/GDSL hydrolase family protein</fullName>
    </submittedName>
</protein>
<dbReference type="PANTHER" id="PTHR30383">
    <property type="entry name" value="THIOESTERASE 1/PROTEASE 1/LYSOPHOSPHOLIPASE L1"/>
    <property type="match status" value="1"/>
</dbReference>
<dbReference type="InterPro" id="IPR051532">
    <property type="entry name" value="Ester_Hydrolysis_Enzymes"/>
</dbReference>
<evidence type="ECO:0000313" key="2">
    <source>
        <dbReference type="EMBL" id="KAB7461905.1"/>
    </source>
</evidence>
<dbReference type="AlphaFoldDB" id="A0A1V8Q3W3"/>
<dbReference type="SUPFAM" id="SSF52266">
    <property type="entry name" value="SGNH hydrolase"/>
    <property type="match status" value="1"/>
</dbReference>
<dbReference type="RefSeq" id="WP_003840211.1">
    <property type="nucleotide sequence ID" value="NZ_BCYE01000008.1"/>
</dbReference>
<dbReference type="Pfam" id="PF13472">
    <property type="entry name" value="Lipase_GDSL_2"/>
    <property type="match status" value="1"/>
</dbReference>
<sequence>MNVLALAEAWWAQHSIHLDQEPGGDRFGTIIIEGDTRAAPLRMVAIGDSMIAGCGVDDQAHGFTPDLAAVFSRVLNRSIAWESYGKLGATVRRVRYRLLPEVEGRADLLVLCAGSNDLMARRSLEEWRTDLAAAIDEAKRLSDNIVVFSAGQLYRSPSLGKALRQVIKRMTDEQTAASKAICEQKQVLFLDMTHEDVHADQERFYAHDNFHPSDYGYSYMAECTATMAGDWLKARLG</sequence>
<reference evidence="2 3" key="1">
    <citation type="journal article" date="2019" name="Nat. Med.">
        <title>A library of human gut bacterial isolates paired with longitudinal multiomics data enables mechanistic microbiome research.</title>
        <authorList>
            <person name="Poyet M."/>
            <person name="Groussin M."/>
            <person name="Gibbons S.M."/>
            <person name="Avila-Pacheco J."/>
            <person name="Jiang X."/>
            <person name="Kearney S.M."/>
            <person name="Perrotta A.R."/>
            <person name="Berdy B."/>
            <person name="Zhao S."/>
            <person name="Lieberman T.D."/>
            <person name="Swanson P.K."/>
            <person name="Smith M."/>
            <person name="Roesemann S."/>
            <person name="Alexander J.E."/>
            <person name="Rich S.A."/>
            <person name="Livny J."/>
            <person name="Vlamakis H."/>
            <person name="Clish C."/>
            <person name="Bullock K."/>
            <person name="Deik A."/>
            <person name="Scott J."/>
            <person name="Pierce K.A."/>
            <person name="Xavier R.J."/>
            <person name="Alm E.J."/>
        </authorList>
    </citation>
    <scope>NUCLEOTIDE SEQUENCE [LARGE SCALE GENOMIC DNA]</scope>
    <source>
        <strain evidence="2 3">BIOML-A2</strain>
    </source>
</reference>
<dbReference type="PANTHER" id="PTHR30383:SF5">
    <property type="entry name" value="SGNH HYDROLASE-TYPE ESTERASE DOMAIN-CONTAINING PROTEIN"/>
    <property type="match status" value="1"/>
</dbReference>
<organism evidence="2 3">
    <name type="scientific">Bifidobacterium dentium</name>
    <dbReference type="NCBI Taxonomy" id="1689"/>
    <lineage>
        <taxon>Bacteria</taxon>
        <taxon>Bacillati</taxon>
        <taxon>Actinomycetota</taxon>
        <taxon>Actinomycetes</taxon>
        <taxon>Bifidobacteriales</taxon>
        <taxon>Bifidobacteriaceae</taxon>
        <taxon>Bifidobacterium</taxon>
    </lineage>
</organism>
<evidence type="ECO:0000313" key="3">
    <source>
        <dbReference type="Proteomes" id="UP000429211"/>
    </source>
</evidence>
<gene>
    <name evidence="2" type="ORF">GBB04_02655</name>
</gene>
<dbReference type="InterPro" id="IPR036514">
    <property type="entry name" value="SGNH_hydro_sf"/>
</dbReference>